<feature type="domain" description="Peptidase S9 prolyl oligopeptidase catalytic" evidence="1">
    <location>
        <begin position="57"/>
        <end position="203"/>
    </location>
</feature>
<feature type="non-terminal residue" evidence="2">
    <location>
        <position position="1"/>
    </location>
</feature>
<dbReference type="Pfam" id="PF00326">
    <property type="entry name" value="Peptidase_S9"/>
    <property type="match status" value="1"/>
</dbReference>
<accession>A0A381UJ79</accession>
<sequence>IIFCHGYKGFKDWGAWNLVGKEFAKNNFFFVKFNFSYNGGTLENPIDFPDLNAFGNNNYSHELDDLERVLNYFKKGKHLFKNIDLNNIILIGHSRGGGSVLIKASENSIIKNVISWAGVCDFKARFKKETSKEFKEWKKTGVMFVENMRTKQFMPHFFQFYEDFKENEDRFNIQSAVKKLTIPYLIIHGEKDQSILPIEGKNLLSWNSNNKFELIKNGNHTFSAKHPWKSDSLPIELKKVVNSTINFIKSNISRF</sequence>
<proteinExistence type="predicted"/>
<organism evidence="2">
    <name type="scientific">marine metagenome</name>
    <dbReference type="NCBI Taxonomy" id="408172"/>
    <lineage>
        <taxon>unclassified sequences</taxon>
        <taxon>metagenomes</taxon>
        <taxon>ecological metagenomes</taxon>
    </lineage>
</organism>
<dbReference type="EMBL" id="UINC01006470">
    <property type="protein sequence ID" value="SVA27718.1"/>
    <property type="molecule type" value="Genomic_DNA"/>
</dbReference>
<dbReference type="SUPFAM" id="SSF53474">
    <property type="entry name" value="alpha/beta-Hydrolases"/>
    <property type="match status" value="1"/>
</dbReference>
<evidence type="ECO:0000259" key="1">
    <source>
        <dbReference type="Pfam" id="PF00326"/>
    </source>
</evidence>
<reference evidence="2" key="1">
    <citation type="submission" date="2018-05" db="EMBL/GenBank/DDBJ databases">
        <authorList>
            <person name="Lanie J.A."/>
            <person name="Ng W.-L."/>
            <person name="Kazmierczak K.M."/>
            <person name="Andrzejewski T.M."/>
            <person name="Davidsen T.M."/>
            <person name="Wayne K.J."/>
            <person name="Tettelin H."/>
            <person name="Glass J.I."/>
            <person name="Rusch D."/>
            <person name="Podicherti R."/>
            <person name="Tsui H.-C.T."/>
            <person name="Winkler M.E."/>
        </authorList>
    </citation>
    <scope>NUCLEOTIDE SEQUENCE</scope>
</reference>
<dbReference type="InterPro" id="IPR029058">
    <property type="entry name" value="AB_hydrolase_fold"/>
</dbReference>
<dbReference type="InterPro" id="IPR001375">
    <property type="entry name" value="Peptidase_S9_cat"/>
</dbReference>
<evidence type="ECO:0000313" key="2">
    <source>
        <dbReference type="EMBL" id="SVA27718.1"/>
    </source>
</evidence>
<dbReference type="AlphaFoldDB" id="A0A381UJ79"/>
<name>A0A381UJ79_9ZZZZ</name>
<protein>
    <recommendedName>
        <fullName evidence="1">Peptidase S9 prolyl oligopeptidase catalytic domain-containing protein</fullName>
    </recommendedName>
</protein>
<gene>
    <name evidence="2" type="ORF">METZ01_LOCUS80572</name>
</gene>
<dbReference type="Gene3D" id="3.40.50.1820">
    <property type="entry name" value="alpha/beta hydrolase"/>
    <property type="match status" value="1"/>
</dbReference>